<dbReference type="Pfam" id="PF04545">
    <property type="entry name" value="Sigma70_r4"/>
    <property type="match status" value="1"/>
</dbReference>
<evidence type="ECO:0000313" key="9">
    <source>
        <dbReference type="EMBL" id="HGG99481.1"/>
    </source>
</evidence>
<evidence type="ECO:0000256" key="6">
    <source>
        <dbReference type="SAM" id="Coils"/>
    </source>
</evidence>
<feature type="region of interest" description="Sigma-70 factor domain-2" evidence="5">
    <location>
        <begin position="239"/>
        <end position="309"/>
    </location>
</feature>
<dbReference type="PROSITE" id="PS00715">
    <property type="entry name" value="SIGMA70_1"/>
    <property type="match status" value="1"/>
</dbReference>
<feature type="domain" description="RNA polymerase sigma-70" evidence="8">
    <location>
        <begin position="431"/>
        <end position="457"/>
    </location>
</feature>
<dbReference type="Pfam" id="PF04539">
    <property type="entry name" value="Sigma70_r3"/>
    <property type="match status" value="1"/>
</dbReference>
<dbReference type="NCBIfam" id="TIGR02937">
    <property type="entry name" value="sigma70-ECF"/>
    <property type="match status" value="1"/>
</dbReference>
<dbReference type="PANTHER" id="PTHR30603">
    <property type="entry name" value="RNA POLYMERASE SIGMA FACTOR RPO"/>
    <property type="match status" value="1"/>
</dbReference>
<dbReference type="InterPro" id="IPR007127">
    <property type="entry name" value="RNA_pol_sigma_70_r1_1"/>
</dbReference>
<feature type="short sequence motif" description="Interaction with polymerase core subunit RpoC" evidence="5">
    <location>
        <begin position="263"/>
        <end position="266"/>
    </location>
</feature>
<dbReference type="InterPro" id="IPR013325">
    <property type="entry name" value="RNA_pol_sigma_r2"/>
</dbReference>
<feature type="coiled-coil region" evidence="6">
    <location>
        <begin position="143"/>
        <end position="173"/>
    </location>
</feature>
<comment type="function">
    <text evidence="5">Sigma factors are initiation factors that promote the attachment of RNA polymerase to specific initiation sites and are then released. This sigma factor is the primary sigma factor during exponential growth.</text>
</comment>
<keyword evidence="1 5" id="KW-0805">Transcription regulation</keyword>
<dbReference type="EMBL" id="DTHO01000033">
    <property type="protein sequence ID" value="HGG99481.1"/>
    <property type="molecule type" value="Genomic_DNA"/>
</dbReference>
<dbReference type="Gene3D" id="1.10.220.120">
    <property type="entry name" value="Sigma-70 factor, region 1.1"/>
    <property type="match status" value="1"/>
</dbReference>
<dbReference type="FunFam" id="1.10.601.10:FF:000001">
    <property type="entry name" value="RNA polymerase sigma factor SigA"/>
    <property type="match status" value="1"/>
</dbReference>
<gene>
    <name evidence="5" type="primary">sigA</name>
    <name evidence="9" type="ORF">ENV75_03385</name>
</gene>
<dbReference type="InterPro" id="IPR009042">
    <property type="entry name" value="RNA_pol_sigma70_r1_2"/>
</dbReference>
<dbReference type="HAMAP" id="MF_00963">
    <property type="entry name" value="Sigma70_RpoD_SigA"/>
    <property type="match status" value="1"/>
</dbReference>
<feature type="DNA-binding region" description="H-T-H motif" evidence="5">
    <location>
        <begin position="432"/>
        <end position="451"/>
    </location>
</feature>
<organism evidence="9">
    <name type="scientific">Thermodesulfovibrio aggregans</name>
    <dbReference type="NCBI Taxonomy" id="86166"/>
    <lineage>
        <taxon>Bacteria</taxon>
        <taxon>Pseudomonadati</taxon>
        <taxon>Nitrospirota</taxon>
        <taxon>Thermodesulfovibrionia</taxon>
        <taxon>Thermodesulfovibrionales</taxon>
        <taxon>Thermodesulfovibrionaceae</taxon>
        <taxon>Thermodesulfovibrio</taxon>
    </lineage>
</organism>
<dbReference type="InterPro" id="IPR050239">
    <property type="entry name" value="Sigma-70_RNA_pol_init_factors"/>
</dbReference>
<keyword evidence="2 5" id="KW-0731">Sigma factor</keyword>
<dbReference type="Pfam" id="PF04542">
    <property type="entry name" value="Sigma70_r2"/>
    <property type="match status" value="1"/>
</dbReference>
<dbReference type="GO" id="GO:0003677">
    <property type="term" value="F:DNA binding"/>
    <property type="evidence" value="ECO:0007669"/>
    <property type="project" value="UniProtKB-UniRule"/>
</dbReference>
<dbReference type="InterPro" id="IPR000943">
    <property type="entry name" value="RNA_pol_sigma70"/>
</dbReference>
<dbReference type="Pfam" id="PF00140">
    <property type="entry name" value="Sigma70_r1_2"/>
    <property type="match status" value="1"/>
</dbReference>
<dbReference type="InterPro" id="IPR013324">
    <property type="entry name" value="RNA_pol_sigma_r3/r4-like"/>
</dbReference>
<dbReference type="Gene3D" id="1.10.10.10">
    <property type="entry name" value="Winged helix-like DNA-binding domain superfamily/Winged helix DNA-binding domain"/>
    <property type="match status" value="2"/>
</dbReference>
<evidence type="ECO:0000256" key="3">
    <source>
        <dbReference type="ARBA" id="ARBA00023125"/>
    </source>
</evidence>
<dbReference type="InterPro" id="IPR007627">
    <property type="entry name" value="RNA_pol_sigma70_r2"/>
</dbReference>
<dbReference type="InterPro" id="IPR036388">
    <property type="entry name" value="WH-like_DNA-bd_sf"/>
</dbReference>
<evidence type="ECO:0000259" key="7">
    <source>
        <dbReference type="PROSITE" id="PS00715"/>
    </source>
</evidence>
<evidence type="ECO:0000256" key="5">
    <source>
        <dbReference type="HAMAP-Rule" id="MF_00963"/>
    </source>
</evidence>
<feature type="domain" description="RNA polymerase sigma-70" evidence="7">
    <location>
        <begin position="263"/>
        <end position="276"/>
    </location>
</feature>
<comment type="caution">
    <text evidence="9">The sequence shown here is derived from an EMBL/GenBank/DDBJ whole genome shotgun (WGS) entry which is preliminary data.</text>
</comment>
<dbReference type="InterPro" id="IPR014284">
    <property type="entry name" value="RNA_pol_sigma-70_dom"/>
</dbReference>
<keyword evidence="6" id="KW-0175">Coiled coil</keyword>
<dbReference type="PANTHER" id="PTHR30603:SF60">
    <property type="entry name" value="RNA POLYMERASE SIGMA FACTOR RPOD"/>
    <property type="match status" value="1"/>
</dbReference>
<dbReference type="GO" id="GO:0005737">
    <property type="term" value="C:cytoplasm"/>
    <property type="evidence" value="ECO:0007669"/>
    <property type="project" value="UniProtKB-SubCell"/>
</dbReference>
<dbReference type="SUPFAM" id="SSF88946">
    <property type="entry name" value="Sigma2 domain of RNA polymerase sigma factors"/>
    <property type="match status" value="1"/>
</dbReference>
<dbReference type="PRINTS" id="PR00046">
    <property type="entry name" value="SIGMA70FCT"/>
</dbReference>
<comment type="caution">
    <text evidence="5">Lacks conserved residue(s) required for the propagation of feature annotation.</text>
</comment>
<accession>A0A7C4AJC0</accession>
<comment type="subunit">
    <text evidence="5">Interacts transiently with the RNA polymerase catalytic core.</text>
</comment>
<dbReference type="PROSITE" id="PS00716">
    <property type="entry name" value="SIGMA70_2"/>
    <property type="match status" value="1"/>
</dbReference>
<comment type="subcellular location">
    <subcellularLocation>
        <location evidence="5">Cytoplasm</location>
    </subcellularLocation>
</comment>
<evidence type="ECO:0000256" key="2">
    <source>
        <dbReference type="ARBA" id="ARBA00023082"/>
    </source>
</evidence>
<protein>
    <recommendedName>
        <fullName evidence="5">RNA polymerase sigma factor SigA</fullName>
    </recommendedName>
</protein>
<dbReference type="Gene3D" id="1.10.601.10">
    <property type="entry name" value="RNA Polymerase Primary Sigma Factor"/>
    <property type="match status" value="1"/>
</dbReference>
<dbReference type="AlphaFoldDB" id="A0A7C4AJC0"/>
<dbReference type="CDD" id="cd06171">
    <property type="entry name" value="Sigma70_r4"/>
    <property type="match status" value="1"/>
</dbReference>
<name>A0A7C4AJC0_9BACT</name>
<dbReference type="Pfam" id="PF03979">
    <property type="entry name" value="Sigma70_r1_1"/>
    <property type="match status" value="1"/>
</dbReference>
<dbReference type="InterPro" id="IPR028630">
    <property type="entry name" value="Sigma70_RpoD"/>
</dbReference>
<dbReference type="InterPro" id="IPR042189">
    <property type="entry name" value="RNA_pol_sigma_70_r1_1_sf"/>
</dbReference>
<reference evidence="9" key="1">
    <citation type="journal article" date="2020" name="mSystems">
        <title>Genome- and Community-Level Interaction Insights into Carbon Utilization and Element Cycling Functions of Hydrothermarchaeota in Hydrothermal Sediment.</title>
        <authorList>
            <person name="Zhou Z."/>
            <person name="Liu Y."/>
            <person name="Xu W."/>
            <person name="Pan J."/>
            <person name="Luo Z.H."/>
            <person name="Li M."/>
        </authorList>
    </citation>
    <scope>NUCLEOTIDE SEQUENCE [LARGE SCALE GENOMIC DNA]</scope>
    <source>
        <strain evidence="9">SpSt-788</strain>
    </source>
</reference>
<evidence type="ECO:0000259" key="8">
    <source>
        <dbReference type="PROSITE" id="PS00716"/>
    </source>
</evidence>
<keyword evidence="4 5" id="KW-0804">Transcription</keyword>
<dbReference type="InterPro" id="IPR007624">
    <property type="entry name" value="RNA_pol_sigma70_r3"/>
</dbReference>
<keyword evidence="5" id="KW-0963">Cytoplasm</keyword>
<dbReference type="SUPFAM" id="SSF88659">
    <property type="entry name" value="Sigma3 and sigma4 domains of RNA polymerase sigma factors"/>
    <property type="match status" value="2"/>
</dbReference>
<sequence>MKERDIFEEIVNLGKKRGRLTYEEINEALPSEYYSPEEIEDLIDILNDMGVKVVDEEEDLFLEEEEEIEEEEHVEDLVQAYFNSMGDIPILTKEEEVELAKKLQEGKNIIRETVIELPIYKKVFEEINKEEESETLTEDEKAEEALNRTIIRLENLINDLERVEEKIKEYGSLKDFRKKISEMKKTGKYTKQIGNLHKEVSSEIKRIENEAGLKIDELKNIWQKIYKAKCLIEETKNELITRNLRLVVNIAKNYVGRGLPLLDLIEEGNIGLMKAVDKFKYEKGFKFSTYATWWIRQAITRALIDQTKTIRVPVHMMEFYNRVTKASRELTQQLGREPSNEEIADKLGVPVRKVEEVFRAIQDPIGLQTPIGDEDTELEDFIGDKVSPSPVFEAERAELSEHIQRILKTLTPKEEKVIKMRFGIGEDRDHTLEEVGRYLSITRERVRQIETKALRKLKHPSRMRLLKMLISDTVENKK</sequence>
<dbReference type="GO" id="GO:0006352">
    <property type="term" value="P:DNA-templated transcription initiation"/>
    <property type="evidence" value="ECO:0007669"/>
    <property type="project" value="UniProtKB-UniRule"/>
</dbReference>
<keyword evidence="3 5" id="KW-0238">DNA-binding</keyword>
<comment type="similarity">
    <text evidence="5">Belongs to the sigma-70 factor family. RpoD/SigA subfamily.</text>
</comment>
<dbReference type="GO" id="GO:0016987">
    <property type="term" value="F:sigma factor activity"/>
    <property type="evidence" value="ECO:0007669"/>
    <property type="project" value="UniProtKB-UniRule"/>
</dbReference>
<dbReference type="InterPro" id="IPR007630">
    <property type="entry name" value="RNA_pol_sigma70_r4"/>
</dbReference>
<proteinExistence type="inferred from homology"/>
<feature type="region of interest" description="Sigma-70 factor domain-4" evidence="5">
    <location>
        <begin position="406"/>
        <end position="459"/>
    </location>
</feature>
<evidence type="ECO:0000256" key="1">
    <source>
        <dbReference type="ARBA" id="ARBA00023015"/>
    </source>
</evidence>
<evidence type="ECO:0000256" key="4">
    <source>
        <dbReference type="ARBA" id="ARBA00023163"/>
    </source>
</evidence>